<dbReference type="OrthoDB" id="10522113at2759"/>
<name>A0A9Q1CNN1_HOLLE</name>
<keyword evidence="2" id="KW-1185">Reference proteome</keyword>
<protein>
    <submittedName>
        <fullName evidence="1">Uncharacterized protein</fullName>
    </submittedName>
</protein>
<comment type="caution">
    <text evidence="1">The sequence shown here is derived from an EMBL/GenBank/DDBJ whole genome shotgun (WGS) entry which is preliminary data.</text>
</comment>
<gene>
    <name evidence="1" type="ORF">HOLleu_01137</name>
</gene>
<sequence length="224" mass="25716">MLKLQKQRQDTQNVKISRKLSQSPIYVKGQLVYLYKPTSSSLTTNSRKTAAEWCGPFVIHEVLDRTHYVLATLKGDILSDVFNFNKLKPCFIRSAKQNITSVQKLTDALKQSDSNHVNMFSNESPIVEFHDEHVLPEVTRETVLCLSYTDPVCIQPYLEACEHNKGLAFPYLLKHEEYLKQFKLLSKAPKGDLEILRARYKLGQLQVLLSLDPGKKSSFWWNVG</sequence>
<accession>A0A9Q1CNN1</accession>
<dbReference type="AlphaFoldDB" id="A0A9Q1CNN1"/>
<evidence type="ECO:0000313" key="2">
    <source>
        <dbReference type="Proteomes" id="UP001152320"/>
    </source>
</evidence>
<evidence type="ECO:0000313" key="1">
    <source>
        <dbReference type="EMBL" id="KAJ8048712.1"/>
    </source>
</evidence>
<reference evidence="1" key="1">
    <citation type="submission" date="2021-10" db="EMBL/GenBank/DDBJ databases">
        <title>Tropical sea cucumber genome reveals ecological adaptation and Cuvierian tubules defense mechanism.</title>
        <authorList>
            <person name="Chen T."/>
        </authorList>
    </citation>
    <scope>NUCLEOTIDE SEQUENCE</scope>
    <source>
        <strain evidence="1">Nanhai2018</strain>
        <tissue evidence="1">Muscle</tissue>
    </source>
</reference>
<dbReference type="Proteomes" id="UP001152320">
    <property type="component" value="Chromosome 1"/>
</dbReference>
<proteinExistence type="predicted"/>
<dbReference type="EMBL" id="JAIZAY010000001">
    <property type="protein sequence ID" value="KAJ8048712.1"/>
    <property type="molecule type" value="Genomic_DNA"/>
</dbReference>
<organism evidence="1 2">
    <name type="scientific">Holothuria leucospilota</name>
    <name type="common">Black long sea cucumber</name>
    <name type="synonym">Mertensiothuria leucospilota</name>
    <dbReference type="NCBI Taxonomy" id="206669"/>
    <lineage>
        <taxon>Eukaryota</taxon>
        <taxon>Metazoa</taxon>
        <taxon>Echinodermata</taxon>
        <taxon>Eleutherozoa</taxon>
        <taxon>Echinozoa</taxon>
        <taxon>Holothuroidea</taxon>
        <taxon>Aspidochirotacea</taxon>
        <taxon>Aspidochirotida</taxon>
        <taxon>Holothuriidae</taxon>
        <taxon>Holothuria</taxon>
    </lineage>
</organism>